<dbReference type="Proteomes" id="UP001196870">
    <property type="component" value="Unassembled WGS sequence"/>
</dbReference>
<evidence type="ECO:0000259" key="5">
    <source>
        <dbReference type="Pfam" id="PF25917"/>
    </source>
</evidence>
<keyword evidence="9" id="KW-1185">Reference proteome</keyword>
<dbReference type="InterPro" id="IPR058637">
    <property type="entry name" value="YknX-like_C"/>
</dbReference>
<comment type="similarity">
    <text evidence="1">Belongs to the membrane fusion protein (MFP) (TC 8.A.1) family.</text>
</comment>
<keyword evidence="3" id="KW-0732">Signal</keyword>
<evidence type="ECO:0000256" key="2">
    <source>
        <dbReference type="SAM" id="Coils"/>
    </source>
</evidence>
<evidence type="ECO:0000259" key="7">
    <source>
        <dbReference type="Pfam" id="PF25989"/>
    </source>
</evidence>
<evidence type="ECO:0000256" key="1">
    <source>
        <dbReference type="ARBA" id="ARBA00009477"/>
    </source>
</evidence>
<feature type="domain" description="CusB-like beta-barrel" evidence="6">
    <location>
        <begin position="207"/>
        <end position="277"/>
    </location>
</feature>
<dbReference type="Gene3D" id="2.40.50.100">
    <property type="match status" value="1"/>
</dbReference>
<feature type="domain" description="Multidrug resistance protein MdtA-like alpha-helical hairpin" evidence="4">
    <location>
        <begin position="99"/>
        <end position="167"/>
    </location>
</feature>
<evidence type="ECO:0000259" key="6">
    <source>
        <dbReference type="Pfam" id="PF25954"/>
    </source>
</evidence>
<name>A0ABS5F5K6_9PROT</name>
<dbReference type="RefSeq" id="WP_211855629.1">
    <property type="nucleotide sequence ID" value="NZ_JAAGBB010000042.1"/>
</dbReference>
<reference evidence="9" key="1">
    <citation type="journal article" date="2021" name="Syst. Appl. Microbiol.">
        <title>Roseomonas hellenica sp. nov., isolated from roots of wild-growing Alkanna tinctoria.</title>
        <authorList>
            <person name="Rat A."/>
            <person name="Naranjo H.D."/>
            <person name="Lebbe L."/>
            <person name="Cnockaert M."/>
            <person name="Krigas N."/>
            <person name="Grigoriadou K."/>
            <person name="Maloupa E."/>
            <person name="Willems A."/>
        </authorList>
    </citation>
    <scope>NUCLEOTIDE SEQUENCE [LARGE SCALE GENOMIC DNA]</scope>
    <source>
        <strain evidence="9">LMG 31523</strain>
    </source>
</reference>
<dbReference type="Pfam" id="PF25989">
    <property type="entry name" value="YknX_C"/>
    <property type="match status" value="1"/>
</dbReference>
<dbReference type="EMBL" id="JAAGBB010000042">
    <property type="protein sequence ID" value="MBR0667851.1"/>
    <property type="molecule type" value="Genomic_DNA"/>
</dbReference>
<sequence>MRSRCRGTALLPVILLLAACKEQAPEAPPPIRPVLSVVVDPATERSFGFTGTVEPRYRVSLGFRLLGRLIHRDVEVGDQVRAGTRLAAIDSLALELAVRSAVADMATARAQLANATGVEGRQRILTERNVVATAQLESAQQALASAEASVQRAEANLAKANEQLTYAQLQSDTDGVVTAIGAQVGQVVSPGQAVVTIARPDIREAAVDVPEDVARDLHPGTPFDIALQLDPRIRTQGEVREIGPQADQTTRTRRVLITLSGTAELFRLGTTVTATLRVPAAATITLPRSALLQRDGKDVVWVVDTGTGTVATRDVQVGRRDDAAFVVTAGLAAGDRVVTAGVNSLRPGQQVRIPGEPTR</sequence>
<dbReference type="Pfam" id="PF25876">
    <property type="entry name" value="HH_MFP_RND"/>
    <property type="match status" value="1"/>
</dbReference>
<dbReference type="Gene3D" id="2.40.30.170">
    <property type="match status" value="1"/>
</dbReference>
<dbReference type="PROSITE" id="PS51257">
    <property type="entry name" value="PROKAR_LIPOPROTEIN"/>
    <property type="match status" value="1"/>
</dbReference>
<feature type="domain" description="YknX-like C-terminal permuted SH3-like" evidence="7">
    <location>
        <begin position="284"/>
        <end position="352"/>
    </location>
</feature>
<gene>
    <name evidence="8" type="ORF">GXW71_26080</name>
</gene>
<evidence type="ECO:0000256" key="3">
    <source>
        <dbReference type="SAM" id="SignalP"/>
    </source>
</evidence>
<feature type="signal peptide" evidence="3">
    <location>
        <begin position="1"/>
        <end position="24"/>
    </location>
</feature>
<evidence type="ECO:0000313" key="9">
    <source>
        <dbReference type="Proteomes" id="UP001196870"/>
    </source>
</evidence>
<dbReference type="InterPro" id="IPR058624">
    <property type="entry name" value="MdtA-like_HH"/>
</dbReference>
<dbReference type="NCBIfam" id="TIGR01730">
    <property type="entry name" value="RND_mfp"/>
    <property type="match status" value="1"/>
</dbReference>
<dbReference type="Gene3D" id="1.10.287.470">
    <property type="entry name" value="Helix hairpin bin"/>
    <property type="match status" value="1"/>
</dbReference>
<dbReference type="InterPro" id="IPR058625">
    <property type="entry name" value="MdtA-like_BSH"/>
</dbReference>
<dbReference type="Pfam" id="PF25917">
    <property type="entry name" value="BSH_RND"/>
    <property type="match status" value="1"/>
</dbReference>
<evidence type="ECO:0000259" key="4">
    <source>
        <dbReference type="Pfam" id="PF25876"/>
    </source>
</evidence>
<dbReference type="Pfam" id="PF25954">
    <property type="entry name" value="Beta-barrel_RND_2"/>
    <property type="match status" value="1"/>
</dbReference>
<accession>A0ABS5F5K6</accession>
<feature type="domain" description="Multidrug resistance protein MdtA-like barrel-sandwich hybrid" evidence="5">
    <location>
        <begin position="59"/>
        <end position="195"/>
    </location>
</feature>
<dbReference type="Gene3D" id="2.40.420.20">
    <property type="match status" value="1"/>
</dbReference>
<organism evidence="8 9">
    <name type="scientific">Plastoroseomonas hellenica</name>
    <dbReference type="NCBI Taxonomy" id="2687306"/>
    <lineage>
        <taxon>Bacteria</taxon>
        <taxon>Pseudomonadati</taxon>
        <taxon>Pseudomonadota</taxon>
        <taxon>Alphaproteobacteria</taxon>
        <taxon>Acetobacterales</taxon>
        <taxon>Acetobacteraceae</taxon>
        <taxon>Plastoroseomonas</taxon>
    </lineage>
</organism>
<protein>
    <submittedName>
        <fullName evidence="8">Efflux RND transporter periplasmic adaptor subunit</fullName>
    </submittedName>
</protein>
<dbReference type="InterPro" id="IPR006143">
    <property type="entry name" value="RND_pump_MFP"/>
</dbReference>
<feature type="chain" id="PRO_5046346980" evidence="3">
    <location>
        <begin position="25"/>
        <end position="359"/>
    </location>
</feature>
<dbReference type="PANTHER" id="PTHR30469">
    <property type="entry name" value="MULTIDRUG RESISTANCE PROTEIN MDTA"/>
    <property type="match status" value="1"/>
</dbReference>
<dbReference type="PANTHER" id="PTHR30469:SF15">
    <property type="entry name" value="HLYD FAMILY OF SECRETION PROTEINS"/>
    <property type="match status" value="1"/>
</dbReference>
<feature type="coiled-coil region" evidence="2">
    <location>
        <begin position="129"/>
        <end position="170"/>
    </location>
</feature>
<comment type="caution">
    <text evidence="8">The sequence shown here is derived from an EMBL/GenBank/DDBJ whole genome shotgun (WGS) entry which is preliminary data.</text>
</comment>
<dbReference type="SUPFAM" id="SSF111369">
    <property type="entry name" value="HlyD-like secretion proteins"/>
    <property type="match status" value="1"/>
</dbReference>
<keyword evidence="2" id="KW-0175">Coiled coil</keyword>
<dbReference type="InterPro" id="IPR058792">
    <property type="entry name" value="Beta-barrel_RND_2"/>
</dbReference>
<evidence type="ECO:0000313" key="8">
    <source>
        <dbReference type="EMBL" id="MBR0667851.1"/>
    </source>
</evidence>
<proteinExistence type="inferred from homology"/>